<sequence length="185" mass="20528">MLWTPDTGAEVSCIGPTQAEQLGVDPRSLSAASERSYDANGQELQCNGQGWKEGKRGGNRTGTSAATLGLEAADKGEAYSSEGRDESRVEEIGALGVWLPSGTDIERSTALCCWLTWLELRLARYRLPHCSTGRAPSELLHGRIMRLQLPVFAQQPPPDPAVRLRVEKQQWRNKRKYDARHATRR</sequence>
<evidence type="ECO:0000313" key="3">
    <source>
        <dbReference type="Proteomes" id="UP000440578"/>
    </source>
</evidence>
<proteinExistence type="predicted"/>
<accession>A0A6A4W008</accession>
<evidence type="ECO:0000256" key="1">
    <source>
        <dbReference type="SAM" id="MobiDB-lite"/>
    </source>
</evidence>
<evidence type="ECO:0000313" key="2">
    <source>
        <dbReference type="EMBL" id="KAF0295111.1"/>
    </source>
</evidence>
<name>A0A6A4W008_AMPAM</name>
<dbReference type="EMBL" id="VIIS01001636">
    <property type="protein sequence ID" value="KAF0295111.1"/>
    <property type="molecule type" value="Genomic_DNA"/>
</dbReference>
<dbReference type="Proteomes" id="UP000440578">
    <property type="component" value="Unassembled WGS sequence"/>
</dbReference>
<gene>
    <name evidence="2" type="ORF">FJT64_007243</name>
</gene>
<reference evidence="2 3" key="1">
    <citation type="submission" date="2019-07" db="EMBL/GenBank/DDBJ databases">
        <title>Draft genome assembly of a fouling barnacle, Amphibalanus amphitrite (Darwin, 1854): The first reference genome for Thecostraca.</title>
        <authorList>
            <person name="Kim W."/>
        </authorList>
    </citation>
    <scope>NUCLEOTIDE SEQUENCE [LARGE SCALE GENOMIC DNA]</scope>
    <source>
        <strain evidence="2">SNU_AA5</strain>
        <tissue evidence="2">Soma without cirri and trophi</tissue>
    </source>
</reference>
<protein>
    <submittedName>
        <fullName evidence="2">Uncharacterized protein</fullName>
    </submittedName>
</protein>
<organism evidence="2 3">
    <name type="scientific">Amphibalanus amphitrite</name>
    <name type="common">Striped barnacle</name>
    <name type="synonym">Balanus amphitrite</name>
    <dbReference type="NCBI Taxonomy" id="1232801"/>
    <lineage>
        <taxon>Eukaryota</taxon>
        <taxon>Metazoa</taxon>
        <taxon>Ecdysozoa</taxon>
        <taxon>Arthropoda</taxon>
        <taxon>Crustacea</taxon>
        <taxon>Multicrustacea</taxon>
        <taxon>Cirripedia</taxon>
        <taxon>Thoracica</taxon>
        <taxon>Thoracicalcarea</taxon>
        <taxon>Balanomorpha</taxon>
        <taxon>Balanoidea</taxon>
        <taxon>Balanidae</taxon>
        <taxon>Amphibalaninae</taxon>
        <taxon>Amphibalanus</taxon>
    </lineage>
</organism>
<comment type="caution">
    <text evidence="2">The sequence shown here is derived from an EMBL/GenBank/DDBJ whole genome shotgun (WGS) entry which is preliminary data.</text>
</comment>
<keyword evidence="3" id="KW-1185">Reference proteome</keyword>
<dbReference type="AlphaFoldDB" id="A0A6A4W008"/>
<feature type="region of interest" description="Disordered" evidence="1">
    <location>
        <begin position="43"/>
        <end position="65"/>
    </location>
</feature>